<keyword evidence="6" id="KW-0539">Nucleus</keyword>
<gene>
    <name evidence="9" type="ORF">R5R35_002047</name>
</gene>
<evidence type="ECO:0000256" key="6">
    <source>
        <dbReference type="ARBA" id="ARBA00023242"/>
    </source>
</evidence>
<evidence type="ECO:0000313" key="10">
    <source>
        <dbReference type="Proteomes" id="UP001378592"/>
    </source>
</evidence>
<keyword evidence="10" id="KW-1185">Reference proteome</keyword>
<dbReference type="GO" id="GO:0008270">
    <property type="term" value="F:zinc ion binding"/>
    <property type="evidence" value="ECO:0007669"/>
    <property type="project" value="UniProtKB-KW"/>
</dbReference>
<reference evidence="9 10" key="1">
    <citation type="submission" date="2024-03" db="EMBL/GenBank/DDBJ databases">
        <title>The genome assembly and annotation of the cricket Gryllus longicercus Weissman &amp; Gray.</title>
        <authorList>
            <person name="Szrajer S."/>
            <person name="Gray D."/>
            <person name="Ylla G."/>
        </authorList>
    </citation>
    <scope>NUCLEOTIDE SEQUENCE [LARGE SCALE GENOMIC DNA]</scope>
    <source>
        <strain evidence="9">DAG 2021-001</strain>
        <tissue evidence="9">Whole body minus gut</tissue>
    </source>
</reference>
<dbReference type="InterPro" id="IPR013087">
    <property type="entry name" value="Znf_C2H2_type"/>
</dbReference>
<dbReference type="PROSITE" id="PS00028">
    <property type="entry name" value="ZINC_FINGER_C2H2_1"/>
    <property type="match status" value="5"/>
</dbReference>
<dbReference type="PROSITE" id="PS50157">
    <property type="entry name" value="ZINC_FINGER_C2H2_2"/>
    <property type="match status" value="6"/>
</dbReference>
<dbReference type="SMART" id="SM00355">
    <property type="entry name" value="ZnF_C2H2"/>
    <property type="match status" value="11"/>
</dbReference>
<comment type="subcellular location">
    <subcellularLocation>
        <location evidence="1">Nucleus</location>
    </subcellularLocation>
</comment>
<dbReference type="InterPro" id="IPR050888">
    <property type="entry name" value="ZnF_C2H2-type_TF"/>
</dbReference>
<evidence type="ECO:0000313" key="9">
    <source>
        <dbReference type="EMBL" id="KAK7791677.1"/>
    </source>
</evidence>
<evidence type="ECO:0000259" key="8">
    <source>
        <dbReference type="PROSITE" id="PS50157"/>
    </source>
</evidence>
<dbReference type="AlphaFoldDB" id="A0AAN9YW46"/>
<dbReference type="FunFam" id="3.30.160.60:FF:000446">
    <property type="entry name" value="Zinc finger protein"/>
    <property type="match status" value="3"/>
</dbReference>
<evidence type="ECO:0000256" key="5">
    <source>
        <dbReference type="ARBA" id="ARBA00022833"/>
    </source>
</evidence>
<evidence type="ECO:0000256" key="4">
    <source>
        <dbReference type="ARBA" id="ARBA00022771"/>
    </source>
</evidence>
<name>A0AAN9YW46_9ORTH</name>
<proteinExistence type="predicted"/>
<evidence type="ECO:0000256" key="7">
    <source>
        <dbReference type="PROSITE-ProRule" id="PRU00042"/>
    </source>
</evidence>
<dbReference type="SUPFAM" id="SSF57667">
    <property type="entry name" value="beta-beta-alpha zinc fingers"/>
    <property type="match status" value="4"/>
</dbReference>
<dbReference type="GO" id="GO:0005634">
    <property type="term" value="C:nucleus"/>
    <property type="evidence" value="ECO:0007669"/>
    <property type="project" value="UniProtKB-SubCell"/>
</dbReference>
<keyword evidence="3" id="KW-0677">Repeat</keyword>
<feature type="domain" description="C2H2-type" evidence="8">
    <location>
        <begin position="595"/>
        <end position="622"/>
    </location>
</feature>
<feature type="domain" description="C2H2-type" evidence="8">
    <location>
        <begin position="529"/>
        <end position="556"/>
    </location>
</feature>
<dbReference type="Gene3D" id="3.30.160.60">
    <property type="entry name" value="Classic Zinc Finger"/>
    <property type="match status" value="6"/>
</dbReference>
<dbReference type="FunFam" id="3.30.160.60:FF:000065">
    <property type="entry name" value="B-cell CLL/lymphoma 6, member B"/>
    <property type="match status" value="1"/>
</dbReference>
<protein>
    <recommendedName>
        <fullName evidence="8">C2H2-type domain-containing protein</fullName>
    </recommendedName>
</protein>
<evidence type="ECO:0000256" key="2">
    <source>
        <dbReference type="ARBA" id="ARBA00022723"/>
    </source>
</evidence>
<feature type="domain" description="C2H2-type" evidence="8">
    <location>
        <begin position="623"/>
        <end position="650"/>
    </location>
</feature>
<dbReference type="PANTHER" id="PTHR24406">
    <property type="entry name" value="TRANSCRIPTIONAL REPRESSOR CTCFL-RELATED"/>
    <property type="match status" value="1"/>
</dbReference>
<evidence type="ECO:0000256" key="1">
    <source>
        <dbReference type="ARBA" id="ARBA00004123"/>
    </source>
</evidence>
<keyword evidence="4 7" id="KW-0863">Zinc-finger</keyword>
<dbReference type="EMBL" id="JAZDUA010000512">
    <property type="protein sequence ID" value="KAK7791677.1"/>
    <property type="molecule type" value="Genomic_DNA"/>
</dbReference>
<evidence type="ECO:0000256" key="3">
    <source>
        <dbReference type="ARBA" id="ARBA00022737"/>
    </source>
</evidence>
<keyword evidence="5" id="KW-0862">Zinc</keyword>
<feature type="domain" description="C2H2-type" evidence="8">
    <location>
        <begin position="566"/>
        <end position="594"/>
    </location>
</feature>
<sequence>MSQALLAYTLPNGAQVLIPALDGKGGEYIPLVLLGDRTDPLFEANSAASIFLSGMQVESDDLDNVVDSACSSETNEIQDNLNTNSFGNSYPDKQDIFGGTVIVNSELSEFVEMHRSKNDMKDCDINIKNFSEERISKSDHICNVKNDDLVQSNCLGSSCDTIKVEEVVTLQEMLDTCETAGIVIKNTNGDSSQLGLDVNCDNGNCDSNIVKDNVSLKSGIKLAVEDVKNAINISDYMDIRDKNASEELVQLPDTVVQTADSVLKEVCDNVTQCLENESLKSREFTGHTNSMILDHLDEFAEMVTLFKCRLCKFAAGNKEELFKHLQTEHLEGPCDSDQCKLEDNVNSAPRNGDIVSEKLVFLCGQCSAGFNSINACKSHMMQVHELIVQESEEPGNSSHSENGDVGTSDIKDYIPVSSINAKDFCINQKYPTIPTPYKCAVRGCQSKFSEEKDLQIHVGCHTDTENCRDFRCCECQAPFERWRSCAMHLWKVHNIDCGLLTCPICLKYKTATSVPLENHMRIHGEARSFTCPECGKGFKQAAQLHNHRVMHLDRKTSELPRWYASKQCNICFKNYANSKCLKKHIQAVHSKLRPYVCQVCGHASARKAMLQLHYRQHTGEKPHTCPLCDYRTGDHNSLRRHIMRHTGQRPYRCPHCPYSAIQSNSYKNHLRNKHPGQSGVFSCGQCSFKTVSHEGYLLHVADHKNGIINTCSDGGGSDVEVFPGNVAAAQLIYRCLNALSDGANVEANVTGSSTSADGTMQTITIQIPNQECNGENEDEVTRCFLEVQQQLEEENIDTSSIAMSGLSDHNGLSQIVT</sequence>
<feature type="domain" description="C2H2-type" evidence="8">
    <location>
        <begin position="651"/>
        <end position="679"/>
    </location>
</feature>
<dbReference type="Proteomes" id="UP001378592">
    <property type="component" value="Unassembled WGS sequence"/>
</dbReference>
<dbReference type="Pfam" id="PF00096">
    <property type="entry name" value="zf-C2H2"/>
    <property type="match status" value="1"/>
</dbReference>
<accession>A0AAN9YW46</accession>
<dbReference type="InterPro" id="IPR036236">
    <property type="entry name" value="Znf_C2H2_sf"/>
</dbReference>
<keyword evidence="2" id="KW-0479">Metal-binding</keyword>
<feature type="domain" description="C2H2-type" evidence="8">
    <location>
        <begin position="437"/>
        <end position="466"/>
    </location>
</feature>
<comment type="caution">
    <text evidence="9">The sequence shown here is derived from an EMBL/GenBank/DDBJ whole genome shotgun (WGS) entry which is preliminary data.</text>
</comment>
<organism evidence="9 10">
    <name type="scientific">Gryllus longicercus</name>
    <dbReference type="NCBI Taxonomy" id="2509291"/>
    <lineage>
        <taxon>Eukaryota</taxon>
        <taxon>Metazoa</taxon>
        <taxon>Ecdysozoa</taxon>
        <taxon>Arthropoda</taxon>
        <taxon>Hexapoda</taxon>
        <taxon>Insecta</taxon>
        <taxon>Pterygota</taxon>
        <taxon>Neoptera</taxon>
        <taxon>Polyneoptera</taxon>
        <taxon>Orthoptera</taxon>
        <taxon>Ensifera</taxon>
        <taxon>Gryllidea</taxon>
        <taxon>Grylloidea</taxon>
        <taxon>Gryllidae</taxon>
        <taxon>Gryllinae</taxon>
        <taxon>Gryllus</taxon>
    </lineage>
</organism>